<keyword evidence="10" id="KW-1185">Reference proteome</keyword>
<dbReference type="PROSITE" id="PS50262">
    <property type="entry name" value="G_PROTEIN_RECEP_F1_2"/>
    <property type="match status" value="1"/>
</dbReference>
<feature type="transmembrane region" description="Helical" evidence="7">
    <location>
        <begin position="127"/>
        <end position="151"/>
    </location>
</feature>
<reference evidence="9" key="3">
    <citation type="submission" date="2025-09" db="UniProtKB">
        <authorList>
            <consortium name="Ensembl"/>
        </authorList>
    </citation>
    <scope>IDENTIFICATION</scope>
</reference>
<dbReference type="HOGENOM" id="CLU_1424454_0_0_1"/>
<evidence type="ECO:0000256" key="5">
    <source>
        <dbReference type="ARBA" id="ARBA00022989"/>
    </source>
</evidence>
<dbReference type="InterPro" id="IPR000276">
    <property type="entry name" value="GPCR_Rhodpsn"/>
</dbReference>
<evidence type="ECO:0000256" key="4">
    <source>
        <dbReference type="ARBA" id="ARBA00022737"/>
    </source>
</evidence>
<name>H2ZCK4_CIOSA</name>
<dbReference type="PRINTS" id="PR00237">
    <property type="entry name" value="GPCRRHODOPSN"/>
</dbReference>
<dbReference type="GO" id="GO:0005886">
    <property type="term" value="C:plasma membrane"/>
    <property type="evidence" value="ECO:0007669"/>
    <property type="project" value="TreeGrafter"/>
</dbReference>
<dbReference type="GeneTree" id="ENSGT00940000163045"/>
<dbReference type="Gene3D" id="1.20.1070.10">
    <property type="entry name" value="Rhodopsin 7-helix transmembrane proteins"/>
    <property type="match status" value="1"/>
</dbReference>
<dbReference type="Proteomes" id="UP000007875">
    <property type="component" value="Unassembled WGS sequence"/>
</dbReference>
<keyword evidence="2" id="KW-0433">Leucine-rich repeat</keyword>
<evidence type="ECO:0000313" key="10">
    <source>
        <dbReference type="Proteomes" id="UP000007875"/>
    </source>
</evidence>
<dbReference type="Ensembl" id="ENSCSAVT00000015496.1">
    <property type="protein sequence ID" value="ENSCSAVP00000015320.1"/>
    <property type="gene ID" value="ENSCSAVG00000008987.1"/>
</dbReference>
<evidence type="ECO:0000313" key="9">
    <source>
        <dbReference type="Ensembl" id="ENSCSAVP00000015320.1"/>
    </source>
</evidence>
<evidence type="ECO:0000256" key="3">
    <source>
        <dbReference type="ARBA" id="ARBA00022692"/>
    </source>
</evidence>
<dbReference type="GO" id="GO:0007189">
    <property type="term" value="P:adenylate cyclase-activating G protein-coupled receptor signaling pathway"/>
    <property type="evidence" value="ECO:0007669"/>
    <property type="project" value="TreeGrafter"/>
</dbReference>
<keyword evidence="5 7" id="KW-1133">Transmembrane helix</keyword>
<evidence type="ECO:0000256" key="6">
    <source>
        <dbReference type="ARBA" id="ARBA00023136"/>
    </source>
</evidence>
<dbReference type="InterPro" id="IPR017452">
    <property type="entry name" value="GPCR_Rhodpsn_7TM"/>
</dbReference>
<dbReference type="eggNOG" id="KOG2087">
    <property type="taxonomic scope" value="Eukaryota"/>
</dbReference>
<dbReference type="PANTHER" id="PTHR24372:SF77">
    <property type="entry name" value="G-PROTEIN COUPLED RECEPTORS FAMILY 1 PROFILE DOMAIN-CONTAINING PROTEIN"/>
    <property type="match status" value="1"/>
</dbReference>
<evidence type="ECO:0000256" key="1">
    <source>
        <dbReference type="ARBA" id="ARBA00004370"/>
    </source>
</evidence>
<dbReference type="InParanoid" id="H2ZCK4"/>
<evidence type="ECO:0000259" key="8">
    <source>
        <dbReference type="PROSITE" id="PS50262"/>
    </source>
</evidence>
<reference evidence="10" key="1">
    <citation type="submission" date="2003-08" db="EMBL/GenBank/DDBJ databases">
        <authorList>
            <person name="Birren B."/>
            <person name="Nusbaum C."/>
            <person name="Abebe A."/>
            <person name="Abouelleil A."/>
            <person name="Adekoya E."/>
            <person name="Ait-zahra M."/>
            <person name="Allen N."/>
            <person name="Allen T."/>
            <person name="An P."/>
            <person name="Anderson M."/>
            <person name="Anderson S."/>
            <person name="Arachchi H."/>
            <person name="Armbruster J."/>
            <person name="Bachantsang P."/>
            <person name="Baldwin J."/>
            <person name="Barry A."/>
            <person name="Bayul T."/>
            <person name="Blitshsteyn B."/>
            <person name="Bloom T."/>
            <person name="Blye J."/>
            <person name="Boguslavskiy L."/>
            <person name="Borowsky M."/>
            <person name="Boukhgalter B."/>
            <person name="Brunache A."/>
            <person name="Butler J."/>
            <person name="Calixte N."/>
            <person name="Calvo S."/>
            <person name="Camarata J."/>
            <person name="Campo K."/>
            <person name="Chang J."/>
            <person name="Cheshatsang Y."/>
            <person name="Citroen M."/>
            <person name="Collymore A."/>
            <person name="Considine T."/>
            <person name="Cook A."/>
            <person name="Cooke P."/>
            <person name="Corum B."/>
            <person name="Cuomo C."/>
            <person name="David R."/>
            <person name="Dawoe T."/>
            <person name="Degray S."/>
            <person name="Dodge S."/>
            <person name="Dooley K."/>
            <person name="Dorje P."/>
            <person name="Dorjee K."/>
            <person name="Dorris L."/>
            <person name="Duffey N."/>
            <person name="Dupes A."/>
            <person name="Elkins T."/>
            <person name="Engels R."/>
            <person name="Erickson J."/>
            <person name="Farina A."/>
            <person name="Faro S."/>
            <person name="Ferreira P."/>
            <person name="Fischer H."/>
            <person name="Fitzgerald M."/>
            <person name="Foley K."/>
            <person name="Gage D."/>
            <person name="Galagan J."/>
            <person name="Gearin G."/>
            <person name="Gnerre S."/>
            <person name="Gnirke A."/>
            <person name="Goyette A."/>
            <person name="Graham J."/>
            <person name="Grandbois E."/>
            <person name="Gyaltsen K."/>
            <person name="Hafez N."/>
            <person name="Hagopian D."/>
            <person name="Hagos B."/>
            <person name="Hall J."/>
            <person name="Hatcher B."/>
            <person name="Heller A."/>
            <person name="Higgins H."/>
            <person name="Honan T."/>
            <person name="Horn A."/>
            <person name="Houde N."/>
            <person name="Hughes L."/>
            <person name="Hulme W."/>
            <person name="Husby E."/>
            <person name="Iliev I."/>
            <person name="Jaffe D."/>
            <person name="Jones C."/>
            <person name="Kamal M."/>
            <person name="Kamat A."/>
            <person name="Kamvysselis M."/>
            <person name="Karlsson E."/>
            <person name="Kells C."/>
            <person name="Kieu A."/>
            <person name="Kisner P."/>
            <person name="Kodira C."/>
            <person name="Kulbokas E."/>
            <person name="Labutti K."/>
            <person name="Lama D."/>
            <person name="Landers T."/>
            <person name="Leger J."/>
            <person name="Levine S."/>
            <person name="Lewis D."/>
            <person name="Lewis T."/>
            <person name="Lindblad-toh K."/>
            <person name="Liu X."/>
            <person name="Lokyitsang T."/>
            <person name="Lokyitsang Y."/>
            <person name="Lucien O."/>
            <person name="Lui A."/>
            <person name="Ma L.J."/>
            <person name="Mabbitt R."/>
            <person name="Macdonald J."/>
            <person name="Maclean C."/>
            <person name="Major J."/>
            <person name="Manning J."/>
            <person name="Marabella R."/>
            <person name="Maru K."/>
            <person name="Matthews C."/>
            <person name="Mauceli E."/>
            <person name="Mccarthy M."/>
            <person name="Mcdonough S."/>
            <person name="Mcghee T."/>
            <person name="Meldrim J."/>
            <person name="Meneus L."/>
            <person name="Mesirov J."/>
            <person name="Mihalev A."/>
            <person name="Mihova T."/>
            <person name="Mikkelsen T."/>
            <person name="Mlenga V."/>
            <person name="Moru K."/>
            <person name="Mozes J."/>
            <person name="Mulrain L."/>
            <person name="Munson G."/>
            <person name="Naylor J."/>
            <person name="Newes C."/>
            <person name="Nguyen C."/>
            <person name="Nguyen N."/>
            <person name="Nguyen T."/>
            <person name="Nicol R."/>
            <person name="Nielsen C."/>
            <person name="Nizzari M."/>
            <person name="Norbu C."/>
            <person name="Norbu N."/>
            <person name="O'donnell P."/>
            <person name="Okoawo O."/>
            <person name="O'leary S."/>
            <person name="Omotosho B."/>
            <person name="O'neill K."/>
            <person name="Osman S."/>
            <person name="Parker S."/>
            <person name="Perrin D."/>
            <person name="Phunkhang P."/>
            <person name="Piqani B."/>
            <person name="Purcell S."/>
            <person name="Rachupka T."/>
            <person name="Ramasamy U."/>
            <person name="Rameau R."/>
            <person name="Ray V."/>
            <person name="Raymond C."/>
            <person name="Retta R."/>
            <person name="Richardson S."/>
            <person name="Rise C."/>
            <person name="Rodriguez J."/>
            <person name="Rogers J."/>
            <person name="Rogov P."/>
            <person name="Rutman M."/>
            <person name="Schupbach R."/>
            <person name="Seaman C."/>
            <person name="Settipalli S."/>
            <person name="Sharpe T."/>
            <person name="Sheridan J."/>
            <person name="Sherpa N."/>
            <person name="Shi J."/>
            <person name="Smirnov S."/>
            <person name="Smith C."/>
            <person name="Sougnez C."/>
            <person name="Spencer B."/>
            <person name="Stalker J."/>
            <person name="Stange-thomann N."/>
            <person name="Stavropoulos S."/>
            <person name="Stetson K."/>
            <person name="Stone C."/>
            <person name="Stone S."/>
            <person name="Stubbs M."/>
            <person name="Talamas J."/>
            <person name="Tchuinga P."/>
            <person name="Tenzing P."/>
            <person name="Tesfaye S."/>
            <person name="Theodore J."/>
            <person name="Thoulutsang Y."/>
            <person name="Topham K."/>
            <person name="Towey S."/>
            <person name="Tsamla T."/>
            <person name="Tsomo N."/>
            <person name="Vallee D."/>
            <person name="Vassiliev H."/>
            <person name="Venkataraman V."/>
            <person name="Vinson J."/>
            <person name="Vo A."/>
            <person name="Wade C."/>
            <person name="Wang S."/>
            <person name="Wangchuk T."/>
            <person name="Wangdi T."/>
            <person name="Whittaker C."/>
            <person name="Wilkinson J."/>
            <person name="Wu Y."/>
            <person name="Wyman D."/>
            <person name="Yadav S."/>
            <person name="Yang S."/>
            <person name="Yang X."/>
            <person name="Yeager S."/>
            <person name="Yee E."/>
            <person name="Young G."/>
            <person name="Zainoun J."/>
            <person name="Zembeck L."/>
            <person name="Zimmer A."/>
            <person name="Zody M."/>
            <person name="Lander E."/>
        </authorList>
    </citation>
    <scope>NUCLEOTIDE SEQUENCE [LARGE SCALE GENOMIC DNA]</scope>
</reference>
<dbReference type="STRING" id="51511.ENSCSAVP00000015320"/>
<feature type="domain" description="G-protein coupled receptors family 1 profile" evidence="8">
    <location>
        <begin position="97"/>
        <end position="191"/>
    </location>
</feature>
<accession>H2ZCK4</accession>
<dbReference type="AlphaFoldDB" id="H2ZCK4"/>
<evidence type="ECO:0000256" key="2">
    <source>
        <dbReference type="ARBA" id="ARBA00022614"/>
    </source>
</evidence>
<dbReference type="GO" id="GO:0009755">
    <property type="term" value="P:hormone-mediated signaling pathway"/>
    <property type="evidence" value="ECO:0007669"/>
    <property type="project" value="TreeGrafter"/>
</dbReference>
<keyword evidence="3 7" id="KW-0812">Transmembrane</keyword>
<protein>
    <recommendedName>
        <fullName evidence="8">G-protein coupled receptors family 1 profile domain-containing protein</fullName>
    </recommendedName>
</protein>
<proteinExistence type="predicted"/>
<comment type="subcellular location">
    <subcellularLocation>
        <location evidence="1">Membrane</location>
    </subcellularLocation>
</comment>
<feature type="transmembrane region" description="Helical" evidence="7">
    <location>
        <begin position="85"/>
        <end position="106"/>
    </location>
</feature>
<sequence>MNKVEPTLVCNNVIDCMTAADERNCPNSSHYYCWRGDVMFVNLSSTFNQIRECSDGSDECPDLFTGGALDYAFRNHLIRNPLLQVIVWIVSVLSLGGNAIVIVHTTKELWRDRRLSKLGRLAKCNRTFVLNLAVADFLMGVYLITLGITTATKENRYCSDDREWRTSQLCSLMGILSQFSSQTSVLLLVLM</sequence>
<keyword evidence="4" id="KW-0677">Repeat</keyword>
<organism evidence="9 10">
    <name type="scientific">Ciona savignyi</name>
    <name type="common">Pacific transparent sea squirt</name>
    <dbReference type="NCBI Taxonomy" id="51511"/>
    <lineage>
        <taxon>Eukaryota</taxon>
        <taxon>Metazoa</taxon>
        <taxon>Chordata</taxon>
        <taxon>Tunicata</taxon>
        <taxon>Ascidiacea</taxon>
        <taxon>Phlebobranchia</taxon>
        <taxon>Cionidae</taxon>
        <taxon>Ciona</taxon>
    </lineage>
</organism>
<keyword evidence="6 7" id="KW-0472">Membrane</keyword>
<dbReference type="GO" id="GO:0008528">
    <property type="term" value="F:G protein-coupled peptide receptor activity"/>
    <property type="evidence" value="ECO:0007669"/>
    <property type="project" value="TreeGrafter"/>
</dbReference>
<evidence type="ECO:0000256" key="7">
    <source>
        <dbReference type="SAM" id="Phobius"/>
    </source>
</evidence>
<dbReference type="PANTHER" id="PTHR24372">
    <property type="entry name" value="GLYCOPROTEIN HORMONE RECEPTOR"/>
    <property type="match status" value="1"/>
</dbReference>
<dbReference type="SUPFAM" id="SSF81321">
    <property type="entry name" value="Family A G protein-coupled receptor-like"/>
    <property type="match status" value="1"/>
</dbReference>
<reference evidence="9" key="2">
    <citation type="submission" date="2025-08" db="UniProtKB">
        <authorList>
            <consortium name="Ensembl"/>
        </authorList>
    </citation>
    <scope>IDENTIFICATION</scope>
</reference>